<evidence type="ECO:0000256" key="3">
    <source>
        <dbReference type="ARBA" id="ARBA00022833"/>
    </source>
</evidence>
<dbReference type="Pfam" id="PF04828">
    <property type="entry name" value="GFA"/>
    <property type="match status" value="1"/>
</dbReference>
<protein>
    <submittedName>
        <fullName evidence="6">Gfa-like protein</fullName>
    </submittedName>
</protein>
<feature type="domain" description="CENP-V/GFA" evidence="5">
    <location>
        <begin position="3"/>
        <end position="121"/>
    </location>
</feature>
<dbReference type="SUPFAM" id="SSF51316">
    <property type="entry name" value="Mss4-like"/>
    <property type="match status" value="1"/>
</dbReference>
<dbReference type="Gene3D" id="3.90.1590.10">
    <property type="entry name" value="glutathione-dependent formaldehyde- activating enzyme (gfa)"/>
    <property type="match status" value="1"/>
</dbReference>
<dbReference type="GO" id="GO:0046872">
    <property type="term" value="F:metal ion binding"/>
    <property type="evidence" value="ECO:0007669"/>
    <property type="project" value="UniProtKB-KW"/>
</dbReference>
<evidence type="ECO:0000256" key="4">
    <source>
        <dbReference type="ARBA" id="ARBA00023239"/>
    </source>
</evidence>
<name>A0A160U134_9ZZZZ</name>
<dbReference type="PROSITE" id="PS51891">
    <property type="entry name" value="CENP_V_GFA"/>
    <property type="match status" value="1"/>
</dbReference>
<evidence type="ECO:0000259" key="5">
    <source>
        <dbReference type="PROSITE" id="PS51891"/>
    </source>
</evidence>
<evidence type="ECO:0000313" key="6">
    <source>
        <dbReference type="EMBL" id="CUS57323.1"/>
    </source>
</evidence>
<sequence>MAIKGGCYCGAIRYEAGGDAIMKASCHCRECQYFTGGQANTIMAMPTAEFRYTLGTPKGYRRADLERGALREFCSDCGTHIATRSPSLPQAVILKVGTLDDPSVFGAAQMAMQVADAQSFHHVPDDIARFERFPGQ</sequence>
<keyword evidence="2" id="KW-0479">Metal-binding</keyword>
<dbReference type="AlphaFoldDB" id="A0A160U134"/>
<comment type="similarity">
    <text evidence="1">Belongs to the Gfa family.</text>
</comment>
<dbReference type="InterPro" id="IPR011057">
    <property type="entry name" value="Mss4-like_sf"/>
</dbReference>
<evidence type="ECO:0000256" key="1">
    <source>
        <dbReference type="ARBA" id="ARBA00005495"/>
    </source>
</evidence>
<dbReference type="EMBL" id="CZQD01000039">
    <property type="protein sequence ID" value="CUS57323.1"/>
    <property type="molecule type" value="Genomic_DNA"/>
</dbReference>
<proteinExistence type="inferred from homology"/>
<dbReference type="PANTHER" id="PTHR33337">
    <property type="entry name" value="GFA DOMAIN-CONTAINING PROTEIN"/>
    <property type="match status" value="1"/>
</dbReference>
<dbReference type="InterPro" id="IPR006913">
    <property type="entry name" value="CENP-V/GFA"/>
</dbReference>
<organism evidence="6">
    <name type="scientific">hydrothermal vent metagenome</name>
    <dbReference type="NCBI Taxonomy" id="652676"/>
    <lineage>
        <taxon>unclassified sequences</taxon>
        <taxon>metagenomes</taxon>
        <taxon>ecological metagenomes</taxon>
    </lineage>
</organism>
<keyword evidence="3" id="KW-0862">Zinc</keyword>
<dbReference type="PANTHER" id="PTHR33337:SF40">
    <property type="entry name" value="CENP-V_GFA DOMAIN-CONTAINING PROTEIN-RELATED"/>
    <property type="match status" value="1"/>
</dbReference>
<gene>
    <name evidence="6" type="ORF">MGWOODY_Hyp487</name>
</gene>
<dbReference type="GO" id="GO:0016846">
    <property type="term" value="F:carbon-sulfur lyase activity"/>
    <property type="evidence" value="ECO:0007669"/>
    <property type="project" value="InterPro"/>
</dbReference>
<keyword evidence="4" id="KW-0456">Lyase</keyword>
<reference evidence="6" key="1">
    <citation type="submission" date="2015-10" db="EMBL/GenBank/DDBJ databases">
        <authorList>
            <person name="Gilbert D.G."/>
        </authorList>
    </citation>
    <scope>NUCLEOTIDE SEQUENCE</scope>
</reference>
<evidence type="ECO:0000256" key="2">
    <source>
        <dbReference type="ARBA" id="ARBA00022723"/>
    </source>
</evidence>
<accession>A0A160U134</accession>